<dbReference type="InterPro" id="IPR029063">
    <property type="entry name" value="SAM-dependent_MTases_sf"/>
</dbReference>
<dbReference type="AlphaFoldDB" id="X1T7C5"/>
<dbReference type="GO" id="GO:0008757">
    <property type="term" value="F:S-adenosylmethionine-dependent methyltransferase activity"/>
    <property type="evidence" value="ECO:0007669"/>
    <property type="project" value="InterPro"/>
</dbReference>
<reference evidence="2" key="1">
    <citation type="journal article" date="2014" name="Front. Microbiol.">
        <title>High frequency of phylogenetically diverse reductive dehalogenase-homologous genes in deep subseafloor sedimentary metagenomes.</title>
        <authorList>
            <person name="Kawai M."/>
            <person name="Futagami T."/>
            <person name="Toyoda A."/>
            <person name="Takaki Y."/>
            <person name="Nishi S."/>
            <person name="Hori S."/>
            <person name="Arai W."/>
            <person name="Tsubouchi T."/>
            <person name="Morono Y."/>
            <person name="Uchiyama I."/>
            <person name="Ito T."/>
            <person name="Fujiyama A."/>
            <person name="Inagaki F."/>
            <person name="Takami H."/>
        </authorList>
    </citation>
    <scope>NUCLEOTIDE SEQUENCE</scope>
    <source>
        <strain evidence="2">Expedition CK06-06</strain>
    </source>
</reference>
<dbReference type="InterPro" id="IPR013216">
    <property type="entry name" value="Methyltransf_11"/>
</dbReference>
<evidence type="ECO:0000313" key="2">
    <source>
        <dbReference type="EMBL" id="GAJ01258.1"/>
    </source>
</evidence>
<comment type="caution">
    <text evidence="2">The sequence shown here is derived from an EMBL/GenBank/DDBJ whole genome shotgun (WGS) entry which is preliminary data.</text>
</comment>
<feature type="non-terminal residue" evidence="2">
    <location>
        <position position="1"/>
    </location>
</feature>
<name>X1T7C5_9ZZZZ</name>
<dbReference type="CDD" id="cd02440">
    <property type="entry name" value="AdoMet_MTases"/>
    <property type="match status" value="1"/>
</dbReference>
<proteinExistence type="predicted"/>
<dbReference type="SUPFAM" id="SSF53335">
    <property type="entry name" value="S-adenosyl-L-methionine-dependent methyltransferases"/>
    <property type="match status" value="1"/>
</dbReference>
<dbReference type="EMBL" id="BARW01018672">
    <property type="protein sequence ID" value="GAJ01258.1"/>
    <property type="molecule type" value="Genomic_DNA"/>
</dbReference>
<sequence>LDYLHQKTLEYYVSYQLLEPQAKDVFMDVGVEKSSYYRVLSCREIYLQDMIYPPGLKRLDGRTFRLGGDAASLPLPKESVDKISLHHTFEHFEGEKDRQFIKQSCRILKPGGKMCVIPLLLCDEYTEVHRLPGKAFDPQAREIIDPTTTLATPFARLYDIETLQTRILEELPEGVEHTLYEITVDDEDIPDMSKNLGVKINRPLRCLLIRKST</sequence>
<feature type="domain" description="Methyltransferase type 11" evidence="1">
    <location>
        <begin position="66"/>
        <end position="115"/>
    </location>
</feature>
<protein>
    <recommendedName>
        <fullName evidence="1">Methyltransferase type 11 domain-containing protein</fullName>
    </recommendedName>
</protein>
<evidence type="ECO:0000259" key="1">
    <source>
        <dbReference type="Pfam" id="PF08241"/>
    </source>
</evidence>
<dbReference type="Gene3D" id="3.40.50.150">
    <property type="entry name" value="Vaccinia Virus protein VP39"/>
    <property type="match status" value="1"/>
</dbReference>
<dbReference type="Pfam" id="PF08241">
    <property type="entry name" value="Methyltransf_11"/>
    <property type="match status" value="1"/>
</dbReference>
<accession>X1T7C5</accession>
<gene>
    <name evidence="2" type="ORF">S12H4_31919</name>
</gene>
<organism evidence="2">
    <name type="scientific">marine sediment metagenome</name>
    <dbReference type="NCBI Taxonomy" id="412755"/>
    <lineage>
        <taxon>unclassified sequences</taxon>
        <taxon>metagenomes</taxon>
        <taxon>ecological metagenomes</taxon>
    </lineage>
</organism>